<name>A0ABX5LX64_9GAMM</name>
<dbReference type="RefSeq" id="WP_110188519.1">
    <property type="nucleotide sequence ID" value="NZ_CP177354.1"/>
</dbReference>
<sequence length="112" mass="12444">MDLIKAIDVLQWQLPAHLEGVDNFSQLAFEHGSLLQLVHCALAAGYWQHGEFLLIDDAPDAIGLDVYEAGHKIMQIFIASEASDGPVRYSLFHHTDWNACRNVTLSEAVSLL</sequence>
<protein>
    <submittedName>
        <fullName evidence="1">Uncharacterized protein</fullName>
    </submittedName>
</protein>
<dbReference type="EMBL" id="LAPT01000086">
    <property type="protein sequence ID" value="PXF30098.1"/>
    <property type="molecule type" value="Genomic_DNA"/>
</dbReference>
<organism evidence="1 2">
    <name type="scientific">Pokkaliibacter plantistimulans</name>
    <dbReference type="NCBI Taxonomy" id="1635171"/>
    <lineage>
        <taxon>Bacteria</taxon>
        <taxon>Pseudomonadati</taxon>
        <taxon>Pseudomonadota</taxon>
        <taxon>Gammaproteobacteria</taxon>
        <taxon>Oceanospirillales</taxon>
        <taxon>Balneatrichaceae</taxon>
        <taxon>Pokkaliibacter</taxon>
    </lineage>
</organism>
<evidence type="ECO:0000313" key="2">
    <source>
        <dbReference type="Proteomes" id="UP000248090"/>
    </source>
</evidence>
<keyword evidence="2" id="KW-1185">Reference proteome</keyword>
<evidence type="ECO:0000313" key="1">
    <source>
        <dbReference type="EMBL" id="PXF30098.1"/>
    </source>
</evidence>
<reference evidence="1 2" key="1">
    <citation type="submission" date="2015-03" db="EMBL/GenBank/DDBJ databases">
        <authorList>
            <person name="Krishnan R."/>
            <person name="Midha S."/>
            <person name="Patil P.B."/>
            <person name="Rameshkumar N."/>
        </authorList>
    </citation>
    <scope>NUCLEOTIDE SEQUENCE [LARGE SCALE GENOMIC DNA]</scope>
    <source>
        <strain evidence="1 2">L1E11</strain>
    </source>
</reference>
<accession>A0ABX5LX64</accession>
<gene>
    <name evidence="1" type="ORF">WH50_17220</name>
</gene>
<proteinExistence type="predicted"/>
<dbReference type="Proteomes" id="UP000248090">
    <property type="component" value="Unassembled WGS sequence"/>
</dbReference>
<comment type="caution">
    <text evidence="1">The sequence shown here is derived from an EMBL/GenBank/DDBJ whole genome shotgun (WGS) entry which is preliminary data.</text>
</comment>